<gene>
    <name evidence="1" type="ORF">H2C83_11160</name>
</gene>
<organism evidence="1 2">
    <name type="scientific">Thermoactinomyces mirandus</name>
    <dbReference type="NCBI Taxonomy" id="2756294"/>
    <lineage>
        <taxon>Bacteria</taxon>
        <taxon>Bacillati</taxon>
        <taxon>Bacillota</taxon>
        <taxon>Bacilli</taxon>
        <taxon>Bacillales</taxon>
        <taxon>Thermoactinomycetaceae</taxon>
        <taxon>Thermoactinomyces</taxon>
    </lineage>
</organism>
<proteinExistence type="predicted"/>
<dbReference type="Proteomes" id="UP000538292">
    <property type="component" value="Unassembled WGS sequence"/>
</dbReference>
<dbReference type="AlphaFoldDB" id="A0A7W1XTM1"/>
<comment type="caution">
    <text evidence="1">The sequence shown here is derived from an EMBL/GenBank/DDBJ whole genome shotgun (WGS) entry which is preliminary data.</text>
</comment>
<dbReference type="EMBL" id="JACEOL010000036">
    <property type="protein sequence ID" value="MBA4602860.1"/>
    <property type="molecule type" value="Genomic_DNA"/>
</dbReference>
<evidence type="ECO:0000313" key="2">
    <source>
        <dbReference type="Proteomes" id="UP000538292"/>
    </source>
</evidence>
<keyword evidence="2" id="KW-1185">Reference proteome</keyword>
<sequence length="57" mass="6178">MTCNVNRRYNDRDCPSVSLLDLIEEGRVPGMVPVCLATVGIMSGPVVNMGARLTGWL</sequence>
<accession>A0A7W1XTM1</accession>
<name>A0A7W1XTM1_9BACL</name>
<protein>
    <submittedName>
        <fullName evidence="1">Uncharacterized protein</fullName>
    </submittedName>
</protein>
<reference evidence="1 2" key="1">
    <citation type="submission" date="2020-07" db="EMBL/GenBank/DDBJ databases">
        <title>Thermoactinomyces phylogeny.</title>
        <authorList>
            <person name="Dunlap C."/>
        </authorList>
    </citation>
    <scope>NUCLEOTIDE SEQUENCE [LARGE SCALE GENOMIC DNA]</scope>
    <source>
        <strain evidence="1 2">AMNI-1</strain>
    </source>
</reference>
<dbReference type="RefSeq" id="WP_220184122.1">
    <property type="nucleotide sequence ID" value="NZ_JACEOL010000036.1"/>
</dbReference>
<evidence type="ECO:0000313" key="1">
    <source>
        <dbReference type="EMBL" id="MBA4602860.1"/>
    </source>
</evidence>